<protein>
    <submittedName>
        <fullName evidence="1">Uncharacterized protein</fullName>
    </submittedName>
</protein>
<comment type="caution">
    <text evidence="1">The sequence shown here is derived from an EMBL/GenBank/DDBJ whole genome shotgun (WGS) entry which is preliminary data.</text>
</comment>
<dbReference type="Proteomes" id="UP000324632">
    <property type="component" value="Chromosome 13"/>
</dbReference>
<evidence type="ECO:0000313" key="2">
    <source>
        <dbReference type="Proteomes" id="UP000324632"/>
    </source>
</evidence>
<gene>
    <name evidence="1" type="ORF">E1301_Tti018404</name>
</gene>
<keyword evidence="2" id="KW-1185">Reference proteome</keyword>
<evidence type="ECO:0000313" key="1">
    <source>
        <dbReference type="EMBL" id="KAA0713199.1"/>
    </source>
</evidence>
<name>A0A5A9NWV4_9TELE</name>
<reference evidence="1 2" key="1">
    <citation type="journal article" date="2019" name="Mol. Ecol. Resour.">
        <title>Chromosome-level genome assembly of Triplophysa tibetana, a fish adapted to the harsh high-altitude environment of the Tibetan Plateau.</title>
        <authorList>
            <person name="Yang X."/>
            <person name="Liu H."/>
            <person name="Ma Z."/>
            <person name="Zou Y."/>
            <person name="Zou M."/>
            <person name="Mao Y."/>
            <person name="Li X."/>
            <person name="Wang H."/>
            <person name="Chen T."/>
            <person name="Wang W."/>
            <person name="Yang R."/>
        </authorList>
    </citation>
    <scope>NUCLEOTIDE SEQUENCE [LARGE SCALE GENOMIC DNA]</scope>
    <source>
        <strain evidence="1">TTIB1903HZAU</strain>
        <tissue evidence="1">Muscle</tissue>
    </source>
</reference>
<organism evidence="1 2">
    <name type="scientific">Triplophysa tibetana</name>
    <dbReference type="NCBI Taxonomy" id="1572043"/>
    <lineage>
        <taxon>Eukaryota</taxon>
        <taxon>Metazoa</taxon>
        <taxon>Chordata</taxon>
        <taxon>Craniata</taxon>
        <taxon>Vertebrata</taxon>
        <taxon>Euteleostomi</taxon>
        <taxon>Actinopterygii</taxon>
        <taxon>Neopterygii</taxon>
        <taxon>Teleostei</taxon>
        <taxon>Ostariophysi</taxon>
        <taxon>Cypriniformes</taxon>
        <taxon>Nemacheilidae</taxon>
        <taxon>Triplophysa</taxon>
    </lineage>
</organism>
<proteinExistence type="predicted"/>
<accession>A0A5A9NWV4</accession>
<sequence length="134" mass="13413">MSIHRHSNGSLYSVTIVSGTFLSSPGPVSSPIGRTDVLMKAGEWSLNGQGSFACGSDLAGGLCPLPGPNMRDTGGGCPGASVSLLIKQQTGGELRVGVITPAEAFATVLSTSLGDTTPVDADCDPDSGSCATEK</sequence>
<dbReference type="AlphaFoldDB" id="A0A5A9NWV4"/>
<dbReference type="EMBL" id="SOYY01000013">
    <property type="protein sequence ID" value="KAA0713199.1"/>
    <property type="molecule type" value="Genomic_DNA"/>
</dbReference>